<proteinExistence type="predicted"/>
<dbReference type="Proteomes" id="UP000053097">
    <property type="component" value="Unassembled WGS sequence"/>
</dbReference>
<sequence length="204" mass="21774">LPYQLSMVGSAPTMVVTGNATTSKEGSRRANYPLPARGVESVSHTVGSPLAVSNWRDVGRPTGGLSLARGGPTDIPSRCSLLSVESGRGSKAIRYRPSSNHKRCQLAIRRSSSDDSAGSFRETKAFGFRGKYAGASVRTGGNLKRGDDTAMLTPVRTQPPTPVYTYTYGVQFEHSKAKGGPRARGVSNEAKPTLNTRMRYTPPA</sequence>
<feature type="non-terminal residue" evidence="2">
    <location>
        <position position="1"/>
    </location>
</feature>
<reference evidence="2 3" key="1">
    <citation type="journal article" date="2014" name="Curr. Biol.">
        <title>The genome of the clonal raider ant Cerapachys biroi.</title>
        <authorList>
            <person name="Oxley P.R."/>
            <person name="Ji L."/>
            <person name="Fetter-Pruneda I."/>
            <person name="McKenzie S.K."/>
            <person name="Li C."/>
            <person name="Hu H."/>
            <person name="Zhang G."/>
            <person name="Kronauer D.J."/>
        </authorList>
    </citation>
    <scope>NUCLEOTIDE SEQUENCE [LARGE SCALE GENOMIC DNA]</scope>
</reference>
<evidence type="ECO:0000256" key="1">
    <source>
        <dbReference type="SAM" id="MobiDB-lite"/>
    </source>
</evidence>
<accession>A0A026W8L2</accession>
<evidence type="ECO:0000313" key="2">
    <source>
        <dbReference type="EMBL" id="EZA51364.1"/>
    </source>
</evidence>
<name>A0A026W8L2_OOCBI</name>
<keyword evidence="3" id="KW-1185">Reference proteome</keyword>
<gene>
    <name evidence="2" type="ORF">X777_09996</name>
</gene>
<dbReference type="AlphaFoldDB" id="A0A026W8L2"/>
<evidence type="ECO:0000313" key="3">
    <source>
        <dbReference type="Proteomes" id="UP000053097"/>
    </source>
</evidence>
<organism evidence="2 3">
    <name type="scientific">Ooceraea biroi</name>
    <name type="common">Clonal raider ant</name>
    <name type="synonym">Cerapachys biroi</name>
    <dbReference type="NCBI Taxonomy" id="2015173"/>
    <lineage>
        <taxon>Eukaryota</taxon>
        <taxon>Metazoa</taxon>
        <taxon>Ecdysozoa</taxon>
        <taxon>Arthropoda</taxon>
        <taxon>Hexapoda</taxon>
        <taxon>Insecta</taxon>
        <taxon>Pterygota</taxon>
        <taxon>Neoptera</taxon>
        <taxon>Endopterygota</taxon>
        <taxon>Hymenoptera</taxon>
        <taxon>Apocrita</taxon>
        <taxon>Aculeata</taxon>
        <taxon>Formicoidea</taxon>
        <taxon>Formicidae</taxon>
        <taxon>Dorylinae</taxon>
        <taxon>Ooceraea</taxon>
    </lineage>
</organism>
<dbReference type="EMBL" id="KK107393">
    <property type="protein sequence ID" value="EZA51364.1"/>
    <property type="molecule type" value="Genomic_DNA"/>
</dbReference>
<feature type="region of interest" description="Disordered" evidence="1">
    <location>
        <begin position="176"/>
        <end position="204"/>
    </location>
</feature>
<protein>
    <submittedName>
        <fullName evidence="2">Uncharacterized protein</fullName>
    </submittedName>
</protein>